<dbReference type="Gene3D" id="2.120.10.30">
    <property type="entry name" value="TolB, C-terminal domain"/>
    <property type="match status" value="1"/>
</dbReference>
<evidence type="ECO:0000313" key="3">
    <source>
        <dbReference type="EMBL" id="GAA1218160.1"/>
    </source>
</evidence>
<proteinExistence type="inferred from homology"/>
<dbReference type="InterPro" id="IPR011659">
    <property type="entry name" value="WD40"/>
</dbReference>
<comment type="caution">
    <text evidence="3">The sequence shown here is derived from an EMBL/GenBank/DDBJ whole genome shotgun (WGS) entry which is preliminary data.</text>
</comment>
<dbReference type="RefSeq" id="WP_344438515.1">
    <property type="nucleotide sequence ID" value="NZ_BAAALF010000004.1"/>
</dbReference>
<sequence length="461" mass="46695">MFGLGRSTVQTVAGVCAVTAALAAAGVAPAVAAPATATPATARQVCLAPGGAQPDQAVYPAAISADGRFALVDSSAGNLVPGGNNGNGGVLVCDLRTGHVERADLSDAGAQPDGFSSPGAISANGRYVVFTSSAGNLVPGTTQGVDNIYLRDLRTRHTELISVGTGGAPQVGGSAQPSISADGRYVAFNSNRSDLVPGDTNQASDAFVRDRRTGSTVRVSVHSDGTQGAAGSFWPSISADGSRVVFVSRDRDLATDVPTTASSPAASTDAAASDLAPHKARYYPLFTHDLRTGRTAVASVEPDGTTTADVTAGRISADGRSAVFTSLDNDYLAPSQVMVRDLDRGTTTLVSAAADGTAGNRSSSLLALSPDHRFAYFGSTADNLLPGGASDSLAFYRRDLRSGRSERLLELPLLPDGGAQGVGASVDAAGSVLLFGADGSTVLPGDTDHTAQAFTVRLGRR</sequence>
<dbReference type="PANTHER" id="PTHR36842:SF2">
    <property type="entry name" value="SLR0505 PROTEIN"/>
    <property type="match status" value="1"/>
</dbReference>
<dbReference type="Proteomes" id="UP001500037">
    <property type="component" value="Unassembled WGS sequence"/>
</dbReference>
<evidence type="ECO:0000256" key="2">
    <source>
        <dbReference type="SAM" id="SignalP"/>
    </source>
</evidence>
<dbReference type="SUPFAM" id="SSF82171">
    <property type="entry name" value="DPP6 N-terminal domain-like"/>
    <property type="match status" value="1"/>
</dbReference>
<reference evidence="3 4" key="1">
    <citation type="journal article" date="2019" name="Int. J. Syst. Evol. Microbiol.">
        <title>The Global Catalogue of Microorganisms (GCM) 10K type strain sequencing project: providing services to taxonomists for standard genome sequencing and annotation.</title>
        <authorList>
            <consortium name="The Broad Institute Genomics Platform"/>
            <consortium name="The Broad Institute Genome Sequencing Center for Infectious Disease"/>
            <person name="Wu L."/>
            <person name="Ma J."/>
        </authorList>
    </citation>
    <scope>NUCLEOTIDE SEQUENCE [LARGE SCALE GENOMIC DNA]</scope>
    <source>
        <strain evidence="3 4">JCM 13004</strain>
    </source>
</reference>
<dbReference type="InterPro" id="IPR015943">
    <property type="entry name" value="WD40/YVTN_repeat-like_dom_sf"/>
</dbReference>
<name>A0ABN1VNG3_9ACTN</name>
<protein>
    <recommendedName>
        <fullName evidence="5">WD40 repeat protein</fullName>
    </recommendedName>
</protein>
<comment type="similarity">
    <text evidence="1">Belongs to the TolB family.</text>
</comment>
<organism evidence="3 4">
    <name type="scientific">Kitasatospora nipponensis</name>
    <dbReference type="NCBI Taxonomy" id="258049"/>
    <lineage>
        <taxon>Bacteria</taxon>
        <taxon>Bacillati</taxon>
        <taxon>Actinomycetota</taxon>
        <taxon>Actinomycetes</taxon>
        <taxon>Kitasatosporales</taxon>
        <taxon>Streptomycetaceae</taxon>
        <taxon>Kitasatospora</taxon>
    </lineage>
</organism>
<evidence type="ECO:0000256" key="1">
    <source>
        <dbReference type="ARBA" id="ARBA00009820"/>
    </source>
</evidence>
<dbReference type="Gene3D" id="2.130.10.10">
    <property type="entry name" value="YVTN repeat-like/Quinoprotein amine dehydrogenase"/>
    <property type="match status" value="1"/>
</dbReference>
<accession>A0ABN1VNG3</accession>
<dbReference type="Pfam" id="PF07676">
    <property type="entry name" value="PD40"/>
    <property type="match status" value="2"/>
</dbReference>
<dbReference type="EMBL" id="BAAALF010000004">
    <property type="protein sequence ID" value="GAA1218160.1"/>
    <property type="molecule type" value="Genomic_DNA"/>
</dbReference>
<evidence type="ECO:0008006" key="5">
    <source>
        <dbReference type="Google" id="ProtNLM"/>
    </source>
</evidence>
<feature type="chain" id="PRO_5046378464" description="WD40 repeat protein" evidence="2">
    <location>
        <begin position="33"/>
        <end position="461"/>
    </location>
</feature>
<gene>
    <name evidence="3" type="ORF">GCM10009665_05090</name>
</gene>
<evidence type="ECO:0000313" key="4">
    <source>
        <dbReference type="Proteomes" id="UP001500037"/>
    </source>
</evidence>
<dbReference type="InterPro" id="IPR011042">
    <property type="entry name" value="6-blade_b-propeller_TolB-like"/>
</dbReference>
<keyword evidence="2" id="KW-0732">Signal</keyword>
<dbReference type="PANTHER" id="PTHR36842">
    <property type="entry name" value="PROTEIN TOLB HOMOLOG"/>
    <property type="match status" value="1"/>
</dbReference>
<feature type="signal peptide" evidence="2">
    <location>
        <begin position="1"/>
        <end position="32"/>
    </location>
</feature>
<keyword evidence="4" id="KW-1185">Reference proteome</keyword>